<evidence type="ECO:0000256" key="10">
    <source>
        <dbReference type="PIRSR" id="PIRSR001589-3"/>
    </source>
</evidence>
<reference evidence="12 13" key="1">
    <citation type="submission" date="2006-02" db="EMBL/GenBank/DDBJ databases">
        <authorList>
            <person name="Pinhassi J."/>
            <person name="Pedros-Alio C."/>
            <person name="Ferriera S."/>
            <person name="Johnson J."/>
            <person name="Kravitz S."/>
            <person name="Halpern A."/>
            <person name="Remington K."/>
            <person name="Beeson K."/>
            <person name="Tran B."/>
            <person name="Rogers Y.-H."/>
            <person name="Friedman R."/>
            <person name="Venter J.C."/>
        </authorList>
    </citation>
    <scope>NUCLEOTIDE SEQUENCE [LARGE SCALE GENOMIC DNA]</scope>
    <source>
        <strain evidence="12 13">MED297</strain>
    </source>
</reference>
<dbReference type="PIRSF" id="PIRSF001589">
    <property type="entry name" value="Asn_synthetase_glu-h"/>
    <property type="match status" value="1"/>
</dbReference>
<dbReference type="Gene3D" id="3.60.20.10">
    <property type="entry name" value="Glutamine Phosphoribosylpyrophosphate, subunit 1, domain 1"/>
    <property type="match status" value="1"/>
</dbReference>
<sequence>MCGINGLVSLNEEGFSDGSNLKQIVQEMNKELSHRGPDDSGCFESPDQKVVLGHRRLSIIDTSSAGHQPMTSSSGRYTIVYNGEIYNFQHLRAQVSFKDWNSGSDTEVLLQLIDEHGLESTLARLAGMFAFALFDSHENKLYLARDAAGEKPLYYGLMPNRFLFSSELTALEKASKDILRPSSKSAQRYFDYGYYPGVLTPYEDVYKLSPGALLCIDCTSGEMVEKSCAEFDHKAQKRPMPRINGVEFTKVVDHLESLLSDVIDDQKIADVELGCFLSGGIDSSLVTAVLSNRTDHPVESFTIGFNNPQFDESEKAGDIATHLGVNHNVIRIDEEDLLDCSQKVIEHLDEPFGNASAIPTYLLTEFVKKKVTVCMAGDGGDELFLGYNRYQKASQLRNLSKDVPAAAKKPVDIALGLVSHIPIDAMAGYISRHTSVRLGVNLNAKIRKLRLVNRSSSSEALYSALLSYSSDKCMTVLPPSDSLYGEGQFDFDQNFIKAASDWDTQYYLPGDCLYKTDRMAMANSLEVRVPLLDRRIVNFSKQIPVEVKLHEQQPKALLRALLKRYVPERLFDRPKMGFTVPISDWINGALSRDVYFYLNGKNLDAVGVLDQNAVSFMLKESKRGNAFYDNAIWSAYVFQKWMISRGLSFSELKKEIA</sequence>
<keyword evidence="6 8" id="KW-0315">Glutamine amidotransferase</keyword>
<dbReference type="Proteomes" id="UP000005953">
    <property type="component" value="Unassembled WGS sequence"/>
</dbReference>
<evidence type="ECO:0000256" key="2">
    <source>
        <dbReference type="ARBA" id="ARBA00005752"/>
    </source>
</evidence>
<dbReference type="InterPro" id="IPR001962">
    <property type="entry name" value="Asn_synthase"/>
</dbReference>
<evidence type="ECO:0000256" key="5">
    <source>
        <dbReference type="ARBA" id="ARBA00022840"/>
    </source>
</evidence>
<keyword evidence="8" id="KW-0028">Amino-acid biosynthesis</keyword>
<dbReference type="InterPro" id="IPR033738">
    <property type="entry name" value="AsnB_N"/>
</dbReference>
<evidence type="ECO:0000313" key="12">
    <source>
        <dbReference type="EMBL" id="EAR11145.1"/>
    </source>
</evidence>
<evidence type="ECO:0000256" key="9">
    <source>
        <dbReference type="PIRSR" id="PIRSR001589-2"/>
    </source>
</evidence>
<comment type="catalytic activity">
    <reaction evidence="7">
        <text>L-aspartate + L-glutamine + ATP + H2O = L-asparagine + L-glutamate + AMP + diphosphate + H(+)</text>
        <dbReference type="Rhea" id="RHEA:12228"/>
        <dbReference type="ChEBI" id="CHEBI:15377"/>
        <dbReference type="ChEBI" id="CHEBI:15378"/>
        <dbReference type="ChEBI" id="CHEBI:29985"/>
        <dbReference type="ChEBI" id="CHEBI:29991"/>
        <dbReference type="ChEBI" id="CHEBI:30616"/>
        <dbReference type="ChEBI" id="CHEBI:33019"/>
        <dbReference type="ChEBI" id="CHEBI:58048"/>
        <dbReference type="ChEBI" id="CHEBI:58359"/>
        <dbReference type="ChEBI" id="CHEBI:456215"/>
        <dbReference type="EC" id="6.3.5.4"/>
    </reaction>
</comment>
<dbReference type="AlphaFoldDB" id="A4B944"/>
<evidence type="ECO:0000259" key="11">
    <source>
        <dbReference type="PROSITE" id="PS51278"/>
    </source>
</evidence>
<dbReference type="GO" id="GO:0004066">
    <property type="term" value="F:asparagine synthase (glutamine-hydrolyzing) activity"/>
    <property type="evidence" value="ECO:0007669"/>
    <property type="project" value="UniProtKB-EC"/>
</dbReference>
<dbReference type="EMBL" id="AAOE01000001">
    <property type="protein sequence ID" value="EAR11145.1"/>
    <property type="molecule type" value="Genomic_DNA"/>
</dbReference>
<dbReference type="CDD" id="cd01991">
    <property type="entry name" value="Asn_synthase_B_C"/>
    <property type="match status" value="1"/>
</dbReference>
<feature type="active site" description="For GATase activity" evidence="8">
    <location>
        <position position="2"/>
    </location>
</feature>
<feature type="binding site" evidence="9">
    <location>
        <position position="105"/>
    </location>
    <ligand>
        <name>L-glutamine</name>
        <dbReference type="ChEBI" id="CHEBI:58359"/>
    </ligand>
</feature>
<gene>
    <name evidence="12" type="ORF">MED297_19697</name>
</gene>
<comment type="similarity">
    <text evidence="2">Belongs to the asparagine synthetase family.</text>
</comment>
<dbReference type="NCBIfam" id="TIGR01536">
    <property type="entry name" value="asn_synth_AEB"/>
    <property type="match status" value="1"/>
</dbReference>
<dbReference type="CDD" id="cd00712">
    <property type="entry name" value="AsnB"/>
    <property type="match status" value="1"/>
</dbReference>
<dbReference type="InterPro" id="IPR017932">
    <property type="entry name" value="GATase_2_dom"/>
</dbReference>
<dbReference type="GO" id="GO:0006529">
    <property type="term" value="P:asparagine biosynthetic process"/>
    <property type="evidence" value="ECO:0007669"/>
    <property type="project" value="UniProtKB-KW"/>
</dbReference>
<comment type="caution">
    <text evidence="12">The sequence shown here is derived from an EMBL/GenBank/DDBJ whole genome shotgun (WGS) entry which is preliminary data.</text>
</comment>
<evidence type="ECO:0000256" key="6">
    <source>
        <dbReference type="ARBA" id="ARBA00022962"/>
    </source>
</evidence>
<dbReference type="RefSeq" id="WP_008044597.1">
    <property type="nucleotide sequence ID" value="NZ_CH724151.1"/>
</dbReference>
<proteinExistence type="inferred from homology"/>
<evidence type="ECO:0000256" key="1">
    <source>
        <dbReference type="ARBA" id="ARBA00005187"/>
    </source>
</evidence>
<dbReference type="InterPro" id="IPR051786">
    <property type="entry name" value="ASN_synthetase/amidase"/>
</dbReference>
<evidence type="ECO:0000313" key="13">
    <source>
        <dbReference type="Proteomes" id="UP000005953"/>
    </source>
</evidence>
<dbReference type="PROSITE" id="PS51278">
    <property type="entry name" value="GATASE_TYPE_2"/>
    <property type="match status" value="1"/>
</dbReference>
<dbReference type="InterPro" id="IPR029055">
    <property type="entry name" value="Ntn_hydrolases_N"/>
</dbReference>
<keyword evidence="4 9" id="KW-0547">Nucleotide-binding</keyword>
<dbReference type="InterPro" id="IPR006426">
    <property type="entry name" value="Asn_synth_AEB"/>
</dbReference>
<feature type="site" description="Important for beta-aspartyl-AMP intermediate formation" evidence="10">
    <location>
        <position position="378"/>
    </location>
</feature>
<dbReference type="SUPFAM" id="SSF52402">
    <property type="entry name" value="Adenine nucleotide alpha hydrolases-like"/>
    <property type="match status" value="1"/>
</dbReference>
<keyword evidence="5 9" id="KW-0067">ATP-binding</keyword>
<dbReference type="PANTHER" id="PTHR43284">
    <property type="entry name" value="ASPARAGINE SYNTHETASE (GLUTAMINE-HYDROLYZING)"/>
    <property type="match status" value="1"/>
</dbReference>
<dbReference type="OrthoDB" id="9763290at2"/>
<keyword evidence="8" id="KW-0061">Asparagine biosynthesis</keyword>
<name>A4B944_9GAMM</name>
<evidence type="ECO:0000256" key="7">
    <source>
        <dbReference type="ARBA" id="ARBA00048741"/>
    </source>
</evidence>
<dbReference type="GO" id="GO:0005524">
    <property type="term" value="F:ATP binding"/>
    <property type="evidence" value="ECO:0007669"/>
    <property type="project" value="UniProtKB-KW"/>
</dbReference>
<dbReference type="Pfam" id="PF13522">
    <property type="entry name" value="GATase_6"/>
    <property type="match status" value="1"/>
</dbReference>
<feature type="binding site" evidence="9">
    <location>
        <position position="303"/>
    </location>
    <ligand>
        <name>ATP</name>
        <dbReference type="ChEBI" id="CHEBI:30616"/>
    </ligand>
</feature>
<dbReference type="Pfam" id="PF00733">
    <property type="entry name" value="Asn_synthase"/>
    <property type="match status" value="1"/>
</dbReference>
<comment type="pathway">
    <text evidence="1">Amino-acid biosynthesis; L-asparagine biosynthesis; L-asparagine from L-aspartate (L-Gln route): step 1/1.</text>
</comment>
<protein>
    <recommendedName>
        <fullName evidence="3">asparagine synthase (glutamine-hydrolyzing)</fullName>
        <ecNumber evidence="3">6.3.5.4</ecNumber>
    </recommendedName>
</protein>
<dbReference type="HOGENOM" id="CLU_014658_3_1_6"/>
<dbReference type="PANTHER" id="PTHR43284:SF1">
    <property type="entry name" value="ASPARAGINE SYNTHETASE"/>
    <property type="match status" value="1"/>
</dbReference>
<dbReference type="GO" id="GO:0005829">
    <property type="term" value="C:cytosol"/>
    <property type="evidence" value="ECO:0007669"/>
    <property type="project" value="TreeGrafter"/>
</dbReference>
<accession>A4B944</accession>
<dbReference type="InterPro" id="IPR014729">
    <property type="entry name" value="Rossmann-like_a/b/a_fold"/>
</dbReference>
<evidence type="ECO:0000256" key="8">
    <source>
        <dbReference type="PIRSR" id="PIRSR001589-1"/>
    </source>
</evidence>
<dbReference type="STRING" id="314283.MED297_19697"/>
<dbReference type="EC" id="6.3.5.4" evidence="3"/>
<keyword evidence="13" id="KW-1185">Reference proteome</keyword>
<dbReference type="SUPFAM" id="SSF56235">
    <property type="entry name" value="N-terminal nucleophile aminohydrolases (Ntn hydrolases)"/>
    <property type="match status" value="1"/>
</dbReference>
<feature type="domain" description="Glutamine amidotransferase type-2" evidence="11">
    <location>
        <begin position="2"/>
        <end position="219"/>
    </location>
</feature>
<dbReference type="Gene3D" id="3.40.50.620">
    <property type="entry name" value="HUPs"/>
    <property type="match status" value="2"/>
</dbReference>
<evidence type="ECO:0000256" key="3">
    <source>
        <dbReference type="ARBA" id="ARBA00012737"/>
    </source>
</evidence>
<evidence type="ECO:0000256" key="4">
    <source>
        <dbReference type="ARBA" id="ARBA00022741"/>
    </source>
</evidence>
<organism evidence="12 13">
    <name type="scientific">Reinekea blandensis MED297</name>
    <dbReference type="NCBI Taxonomy" id="314283"/>
    <lineage>
        <taxon>Bacteria</taxon>
        <taxon>Pseudomonadati</taxon>
        <taxon>Pseudomonadota</taxon>
        <taxon>Gammaproteobacteria</taxon>
        <taxon>Oceanospirillales</taxon>
        <taxon>Saccharospirillaceae</taxon>
        <taxon>Reinekea</taxon>
    </lineage>
</organism>